<accession>A0AB40B7W0</accession>
<keyword evidence="2" id="KW-1185">Reference proteome</keyword>
<name>A0AB40B7W0_DIOCR</name>
<organism evidence="2 3">
    <name type="scientific">Dioscorea cayennensis subsp. rotundata</name>
    <name type="common">White Guinea yam</name>
    <name type="synonym">Dioscorea rotundata</name>
    <dbReference type="NCBI Taxonomy" id="55577"/>
    <lineage>
        <taxon>Eukaryota</taxon>
        <taxon>Viridiplantae</taxon>
        <taxon>Streptophyta</taxon>
        <taxon>Embryophyta</taxon>
        <taxon>Tracheophyta</taxon>
        <taxon>Spermatophyta</taxon>
        <taxon>Magnoliopsida</taxon>
        <taxon>Liliopsida</taxon>
        <taxon>Dioscoreales</taxon>
        <taxon>Dioscoreaceae</taxon>
        <taxon>Dioscorea</taxon>
    </lineage>
</organism>
<evidence type="ECO:0000313" key="3">
    <source>
        <dbReference type="RefSeq" id="XP_039123353.1"/>
    </source>
</evidence>
<feature type="compositionally biased region" description="Basic residues" evidence="1">
    <location>
        <begin position="203"/>
        <end position="217"/>
    </location>
</feature>
<dbReference type="RefSeq" id="XP_039123353.1">
    <property type="nucleotide sequence ID" value="XM_039267419.1"/>
</dbReference>
<dbReference type="AlphaFoldDB" id="A0AB40B7W0"/>
<dbReference type="Proteomes" id="UP001515500">
    <property type="component" value="Chromosome 5"/>
</dbReference>
<feature type="region of interest" description="Disordered" evidence="1">
    <location>
        <begin position="183"/>
        <end position="229"/>
    </location>
</feature>
<reference evidence="3" key="1">
    <citation type="submission" date="2025-08" db="UniProtKB">
        <authorList>
            <consortium name="RefSeq"/>
        </authorList>
    </citation>
    <scope>IDENTIFICATION</scope>
</reference>
<proteinExistence type="predicted"/>
<evidence type="ECO:0000313" key="2">
    <source>
        <dbReference type="Proteomes" id="UP001515500"/>
    </source>
</evidence>
<gene>
    <name evidence="3" type="primary">LOC120259967</name>
</gene>
<evidence type="ECO:0000256" key="1">
    <source>
        <dbReference type="SAM" id="MobiDB-lite"/>
    </source>
</evidence>
<dbReference type="PANTHER" id="PTHR35317:SF35">
    <property type="entry name" value="DUF4219 DOMAIN-CONTAINING PROTEIN"/>
    <property type="match status" value="1"/>
</dbReference>
<dbReference type="Pfam" id="PF14223">
    <property type="entry name" value="Retrotran_gag_2"/>
    <property type="match status" value="2"/>
</dbReference>
<sequence length="229" mass="25370">MAAETPVSLSQPCVPVFKGEDYGRWRLRMKTVFRSQELWELVEKGVPEGEEEAKARETKKKDAKALCLIQQAIDGPILDRIEEAETAHDAWEIVKNVYQGTSKMMTVKALGHKLTEAEVVSKVLRSLAPKFDFVAVAMEESRDMSTLTLDELGGSLQAHEVRVNRSLTKKVEKALVVKTESSASNVKEKGNPSAITGWSPTRGRGRGFIRGRGRGRSSRGWSGDNKSNI</sequence>
<protein>
    <submittedName>
        <fullName evidence="3">Uncharacterized protein LOC120259967</fullName>
    </submittedName>
</protein>
<dbReference type="GeneID" id="120259967"/>
<dbReference type="PANTHER" id="PTHR35317">
    <property type="entry name" value="OS04G0629600 PROTEIN"/>
    <property type="match status" value="1"/>
</dbReference>